<name>A0ABS6SNJ9_9SPHN</name>
<gene>
    <name evidence="2" type="ORF">KCG45_07405</name>
</gene>
<dbReference type="SMART" id="SM00450">
    <property type="entry name" value="RHOD"/>
    <property type="match status" value="1"/>
</dbReference>
<comment type="caution">
    <text evidence="2">The sequence shown here is derived from an EMBL/GenBank/DDBJ whole genome shotgun (WGS) entry which is preliminary data.</text>
</comment>
<dbReference type="Pfam" id="PF00581">
    <property type="entry name" value="Rhodanese"/>
    <property type="match status" value="1"/>
</dbReference>
<evidence type="ECO:0000313" key="2">
    <source>
        <dbReference type="EMBL" id="MBV7266003.1"/>
    </source>
</evidence>
<dbReference type="PANTHER" id="PTHR43031">
    <property type="entry name" value="FAD-DEPENDENT OXIDOREDUCTASE"/>
    <property type="match status" value="1"/>
</dbReference>
<evidence type="ECO:0000313" key="3">
    <source>
        <dbReference type="Proteomes" id="UP000699975"/>
    </source>
</evidence>
<accession>A0ABS6SNJ9</accession>
<reference evidence="2 3" key="1">
    <citation type="submission" date="2021-04" db="EMBL/GenBank/DDBJ databases">
        <authorList>
            <person name="Pira H."/>
            <person name="Risdian C."/>
            <person name="Wink J."/>
        </authorList>
    </citation>
    <scope>NUCLEOTIDE SEQUENCE [LARGE SCALE GENOMIC DNA]</scope>
    <source>
        <strain evidence="2 3">WH131</strain>
    </source>
</reference>
<dbReference type="CDD" id="cd00158">
    <property type="entry name" value="RHOD"/>
    <property type="match status" value="1"/>
</dbReference>
<feature type="domain" description="Rhodanese" evidence="1">
    <location>
        <begin position="56"/>
        <end position="144"/>
    </location>
</feature>
<dbReference type="PROSITE" id="PS50206">
    <property type="entry name" value="RHODANESE_3"/>
    <property type="match status" value="1"/>
</dbReference>
<protein>
    <submittedName>
        <fullName evidence="2">Rhodanese-like domain-containing protein</fullName>
    </submittedName>
</protein>
<sequence>MRFLLTLSCGAALTACGPQEAVSELVKDEINDSATRSEVSGAVIDLTAAQLRSRIDRGDVRLIDVRTAEEVAGGMIGGAQHIALDSFDPSALDTGDGREIVLYCRSGRRSGIAATRLAEHLGRPVPHLSGGISAWQEAGLPTASP</sequence>
<proteinExistence type="predicted"/>
<organism evidence="2 3">
    <name type="scientific">Erythrobacter ani</name>
    <dbReference type="NCBI Taxonomy" id="2827235"/>
    <lineage>
        <taxon>Bacteria</taxon>
        <taxon>Pseudomonadati</taxon>
        <taxon>Pseudomonadota</taxon>
        <taxon>Alphaproteobacteria</taxon>
        <taxon>Sphingomonadales</taxon>
        <taxon>Erythrobacteraceae</taxon>
        <taxon>Erythrobacter/Porphyrobacter group</taxon>
        <taxon>Erythrobacter</taxon>
    </lineage>
</organism>
<dbReference type="Proteomes" id="UP000699975">
    <property type="component" value="Unassembled WGS sequence"/>
</dbReference>
<dbReference type="PANTHER" id="PTHR43031:SF16">
    <property type="entry name" value="OXIDOREDUCTASE"/>
    <property type="match status" value="1"/>
</dbReference>
<dbReference type="InterPro" id="IPR001763">
    <property type="entry name" value="Rhodanese-like_dom"/>
</dbReference>
<dbReference type="InterPro" id="IPR050229">
    <property type="entry name" value="GlpE_sulfurtransferase"/>
</dbReference>
<keyword evidence="3" id="KW-1185">Reference proteome</keyword>
<dbReference type="EMBL" id="JAGSPB010000002">
    <property type="protein sequence ID" value="MBV7266003.1"/>
    <property type="molecule type" value="Genomic_DNA"/>
</dbReference>
<evidence type="ECO:0000259" key="1">
    <source>
        <dbReference type="PROSITE" id="PS50206"/>
    </source>
</evidence>
<dbReference type="PROSITE" id="PS51257">
    <property type="entry name" value="PROKAR_LIPOPROTEIN"/>
    <property type="match status" value="1"/>
</dbReference>